<keyword evidence="4" id="KW-0175">Coiled coil</keyword>
<feature type="coiled-coil region" evidence="4">
    <location>
        <begin position="207"/>
        <end position="242"/>
    </location>
</feature>
<dbReference type="InterPro" id="IPR001107">
    <property type="entry name" value="Band_7"/>
</dbReference>
<dbReference type="CDD" id="cd03399">
    <property type="entry name" value="SPFH_flotillin"/>
    <property type="match status" value="1"/>
</dbReference>
<accession>A0A852RTC8</accession>
<dbReference type="RefSeq" id="WP_179728646.1">
    <property type="nucleotide sequence ID" value="NZ_BAABEF010000001.1"/>
</dbReference>
<feature type="coiled-coil region" evidence="4">
    <location>
        <begin position="335"/>
        <end position="388"/>
    </location>
</feature>
<evidence type="ECO:0000256" key="4">
    <source>
        <dbReference type="SAM" id="Coils"/>
    </source>
</evidence>
<dbReference type="GO" id="GO:0002020">
    <property type="term" value="F:protease binding"/>
    <property type="evidence" value="ECO:0007669"/>
    <property type="project" value="TreeGrafter"/>
</dbReference>
<dbReference type="InterPro" id="IPR031905">
    <property type="entry name" value="Flotillin_C"/>
</dbReference>
<dbReference type="EMBL" id="JACCBF010000001">
    <property type="protein sequence ID" value="NYD32476.1"/>
    <property type="molecule type" value="Genomic_DNA"/>
</dbReference>
<dbReference type="SUPFAM" id="SSF117892">
    <property type="entry name" value="Band 7/SPFH domain"/>
    <property type="match status" value="1"/>
</dbReference>
<comment type="caution">
    <text evidence="8">The sequence shown here is derived from an EMBL/GenBank/DDBJ whole genome shotgun (WGS) entry which is preliminary data.</text>
</comment>
<keyword evidence="3" id="KW-0472">Membrane</keyword>
<comment type="similarity">
    <text evidence="2">Belongs to the band 7/mec-2 family. Flotillin subfamily.</text>
</comment>
<protein>
    <submittedName>
        <fullName evidence="8">Flotillin</fullName>
    </submittedName>
</protein>
<comment type="subcellular location">
    <subcellularLocation>
        <location evidence="1">Membrane</location>
    </subcellularLocation>
</comment>
<evidence type="ECO:0000256" key="3">
    <source>
        <dbReference type="ARBA" id="ARBA00023136"/>
    </source>
</evidence>
<feature type="domain" description="Band 7" evidence="6">
    <location>
        <begin position="29"/>
        <end position="221"/>
    </location>
</feature>
<dbReference type="Pfam" id="PF01145">
    <property type="entry name" value="Band_7"/>
    <property type="match status" value="1"/>
</dbReference>
<dbReference type="InterPro" id="IPR027705">
    <property type="entry name" value="Flotillin_fam"/>
</dbReference>
<feature type="region of interest" description="Disordered" evidence="5">
    <location>
        <begin position="296"/>
        <end position="319"/>
    </location>
</feature>
<evidence type="ECO:0000256" key="1">
    <source>
        <dbReference type="ARBA" id="ARBA00004370"/>
    </source>
</evidence>
<evidence type="ECO:0000313" key="9">
    <source>
        <dbReference type="Proteomes" id="UP000582231"/>
    </source>
</evidence>
<name>A0A852RTC8_9ACTN</name>
<dbReference type="Pfam" id="PF15975">
    <property type="entry name" value="Flot"/>
    <property type="match status" value="1"/>
</dbReference>
<organism evidence="8 9">
    <name type="scientific">Nocardioides kongjuensis</name>
    <dbReference type="NCBI Taxonomy" id="349522"/>
    <lineage>
        <taxon>Bacteria</taxon>
        <taxon>Bacillati</taxon>
        <taxon>Actinomycetota</taxon>
        <taxon>Actinomycetes</taxon>
        <taxon>Propionibacteriales</taxon>
        <taxon>Nocardioidaceae</taxon>
        <taxon>Nocardioides</taxon>
    </lineage>
</organism>
<dbReference type="Gene3D" id="3.30.479.30">
    <property type="entry name" value="Band 7 domain"/>
    <property type="match status" value="1"/>
</dbReference>
<evidence type="ECO:0000259" key="7">
    <source>
        <dbReference type="Pfam" id="PF15975"/>
    </source>
</evidence>
<keyword evidence="9" id="KW-1185">Reference proteome</keyword>
<dbReference type="AlphaFoldDB" id="A0A852RTC8"/>
<dbReference type="PANTHER" id="PTHR13806:SF46">
    <property type="entry name" value="FLOTILLIN-1-RELATED"/>
    <property type="match status" value="1"/>
</dbReference>
<reference evidence="8 9" key="1">
    <citation type="submission" date="2020-07" db="EMBL/GenBank/DDBJ databases">
        <title>Sequencing the genomes of 1000 actinobacteria strains.</title>
        <authorList>
            <person name="Klenk H.-P."/>
        </authorList>
    </citation>
    <scope>NUCLEOTIDE SEQUENCE [LARGE SCALE GENOMIC DNA]</scope>
    <source>
        <strain evidence="8 9">DSM 19082</strain>
    </source>
</reference>
<dbReference type="PANTHER" id="PTHR13806">
    <property type="entry name" value="FLOTILLIN-RELATED"/>
    <property type="match status" value="1"/>
</dbReference>
<sequence length="508" mass="53115">MNTAVLVPIAGIVVLLVLLVLLVTSRYKVAGPNQAFIITGRKGKAVINPETGELTTDLSGQKVVLGGGVFVIPFVQKQATMDLSSRRISVQIRGAVSGQGIKLNLDGVAIVKVGGNADQIRLAAQRFLSQQADIEPFTQEVLAGALRSIVGGLTVEQIIRDRAAFAQRVADESEASLTGQGLILDAFQIQDVTDDGTYLADLGRPEAARIQQAAAIAEANARQAAEQAQIAAEQEIAIAQRTLALKQAEIKAETDAASAQAAASGPLAQAERDQAILSEQEKVAVQQAALTERQLETQVRKPADAERYRVEQEAEGRRNAEIAAADARKAATIAAAQAKAEETKLSGEAEKARRAALAEAEAIEGAKRGEAEKARRVAEAEATRAEGEAQAAATLAVGQAEAEAMDKRAEAFAHYNDAAVLQMLIEVLPQIAKEVASPIAAIDQLTVLSTDGAGALPKQVTDNVAQTLQMLKTSTGLDLDALIKKSVTKVAGGTDAVVPGELDATPSA</sequence>
<feature type="domain" description="Flotillin C-terminal" evidence="7">
    <location>
        <begin position="378"/>
        <end position="459"/>
    </location>
</feature>
<evidence type="ECO:0000313" key="8">
    <source>
        <dbReference type="EMBL" id="NYD32476.1"/>
    </source>
</evidence>
<dbReference type="GO" id="GO:0072659">
    <property type="term" value="P:protein localization to plasma membrane"/>
    <property type="evidence" value="ECO:0007669"/>
    <property type="project" value="TreeGrafter"/>
</dbReference>
<evidence type="ECO:0000256" key="2">
    <source>
        <dbReference type="ARBA" id="ARBA00007161"/>
    </source>
</evidence>
<dbReference type="Proteomes" id="UP000582231">
    <property type="component" value="Unassembled WGS sequence"/>
</dbReference>
<evidence type="ECO:0000256" key="5">
    <source>
        <dbReference type="SAM" id="MobiDB-lite"/>
    </source>
</evidence>
<dbReference type="GO" id="GO:0005886">
    <property type="term" value="C:plasma membrane"/>
    <property type="evidence" value="ECO:0007669"/>
    <property type="project" value="TreeGrafter"/>
</dbReference>
<evidence type="ECO:0000259" key="6">
    <source>
        <dbReference type="Pfam" id="PF01145"/>
    </source>
</evidence>
<gene>
    <name evidence="8" type="ORF">BJ958_004022</name>
</gene>
<proteinExistence type="inferred from homology"/>
<dbReference type="InterPro" id="IPR036013">
    <property type="entry name" value="Band_7/SPFH_dom_sf"/>
</dbReference>